<comment type="similarity">
    <text evidence="1 5">Belongs to the glutathione peroxidase family.</text>
</comment>
<dbReference type="RefSeq" id="WP_210758365.1">
    <property type="nucleotide sequence ID" value="NZ_CP060139.1"/>
</dbReference>
<dbReference type="Gene3D" id="3.40.30.10">
    <property type="entry name" value="Glutaredoxin"/>
    <property type="match status" value="1"/>
</dbReference>
<dbReference type="InterPro" id="IPR029760">
    <property type="entry name" value="GPX_CS"/>
</dbReference>
<dbReference type="AlphaFoldDB" id="A0A7H0VDN2"/>
<dbReference type="PROSITE" id="PS51355">
    <property type="entry name" value="GLUTATHIONE_PEROXID_3"/>
    <property type="match status" value="1"/>
</dbReference>
<evidence type="ECO:0000313" key="8">
    <source>
        <dbReference type="Proteomes" id="UP000516305"/>
    </source>
</evidence>
<evidence type="ECO:0000256" key="3">
    <source>
        <dbReference type="ARBA" id="ARBA00023002"/>
    </source>
</evidence>
<gene>
    <name evidence="7" type="ORF">H4K34_15850</name>
</gene>
<proteinExistence type="inferred from homology"/>
<dbReference type="GO" id="GO:0034599">
    <property type="term" value="P:cellular response to oxidative stress"/>
    <property type="evidence" value="ECO:0007669"/>
    <property type="project" value="TreeGrafter"/>
</dbReference>
<dbReference type="PIRSF" id="PIRSF000303">
    <property type="entry name" value="Glutathion_perox"/>
    <property type="match status" value="1"/>
</dbReference>
<feature type="active site" evidence="4">
    <location>
        <position position="78"/>
    </location>
</feature>
<dbReference type="KEGG" id="chyd:H4K34_15850"/>
<evidence type="ECO:0000256" key="1">
    <source>
        <dbReference type="ARBA" id="ARBA00006926"/>
    </source>
</evidence>
<dbReference type="SUPFAM" id="SSF52833">
    <property type="entry name" value="Thioredoxin-like"/>
    <property type="match status" value="1"/>
</dbReference>
<keyword evidence="6" id="KW-0732">Signal</keyword>
<protein>
    <recommendedName>
        <fullName evidence="5">Glutathione peroxidase</fullName>
    </recommendedName>
</protein>
<dbReference type="Proteomes" id="UP000516305">
    <property type="component" value="Chromosome"/>
</dbReference>
<dbReference type="InterPro" id="IPR036249">
    <property type="entry name" value="Thioredoxin-like_sf"/>
</dbReference>
<dbReference type="PRINTS" id="PR01011">
    <property type="entry name" value="GLUTPROXDASE"/>
</dbReference>
<evidence type="ECO:0000256" key="6">
    <source>
        <dbReference type="SAM" id="SignalP"/>
    </source>
</evidence>
<organism evidence="7 8">
    <name type="scientific">Croceimicrobium hydrocarbonivorans</name>
    <dbReference type="NCBI Taxonomy" id="2761580"/>
    <lineage>
        <taxon>Bacteria</taxon>
        <taxon>Pseudomonadati</taxon>
        <taxon>Bacteroidota</taxon>
        <taxon>Flavobacteriia</taxon>
        <taxon>Flavobacteriales</taxon>
        <taxon>Owenweeksiaceae</taxon>
        <taxon>Croceimicrobium</taxon>
    </lineage>
</organism>
<keyword evidence="3 5" id="KW-0560">Oxidoreductase</keyword>
<dbReference type="PANTHER" id="PTHR11592">
    <property type="entry name" value="GLUTATHIONE PEROXIDASE"/>
    <property type="match status" value="1"/>
</dbReference>
<feature type="chain" id="PRO_5028875058" description="Glutathione peroxidase" evidence="6">
    <location>
        <begin position="22"/>
        <end position="202"/>
    </location>
</feature>
<dbReference type="PROSITE" id="PS00460">
    <property type="entry name" value="GLUTATHIONE_PEROXID_1"/>
    <property type="match status" value="1"/>
</dbReference>
<evidence type="ECO:0000256" key="5">
    <source>
        <dbReference type="RuleBase" id="RU000499"/>
    </source>
</evidence>
<keyword evidence="2 5" id="KW-0575">Peroxidase</keyword>
<feature type="signal peptide" evidence="6">
    <location>
        <begin position="1"/>
        <end position="21"/>
    </location>
</feature>
<evidence type="ECO:0000313" key="7">
    <source>
        <dbReference type="EMBL" id="QNR23830.1"/>
    </source>
</evidence>
<dbReference type="FunFam" id="3.40.30.10:FF:000010">
    <property type="entry name" value="Glutathione peroxidase"/>
    <property type="match status" value="1"/>
</dbReference>
<dbReference type="GO" id="GO:0004601">
    <property type="term" value="F:peroxidase activity"/>
    <property type="evidence" value="ECO:0007669"/>
    <property type="project" value="UniProtKB-KW"/>
</dbReference>
<dbReference type="PROSITE" id="PS00763">
    <property type="entry name" value="GLUTATHIONE_PEROXID_2"/>
    <property type="match status" value="1"/>
</dbReference>
<accession>A0A7H0VDN2</accession>
<evidence type="ECO:0000256" key="2">
    <source>
        <dbReference type="ARBA" id="ARBA00022559"/>
    </source>
</evidence>
<sequence>MKRILLSFLALGLLASCNQNSETALKSEKLAFNEASNKVEAESPSFYDFTVTDLNGEQFSFSQLEGKRVLIVNTASKCGFTPQYEDLQALYEKHGGEKFTIIGFPCNQFGKQEPGTNEEIASFCQKNYGVSFPMMDKIDVKGDEQAPIYHWLTDKDLNGVDDAKVSWNFNKFLIDENGKWIAHHGSRTNPLDEEIVAFAMGK</sequence>
<dbReference type="EMBL" id="CP060139">
    <property type="protein sequence ID" value="QNR23830.1"/>
    <property type="molecule type" value="Genomic_DNA"/>
</dbReference>
<dbReference type="Pfam" id="PF00255">
    <property type="entry name" value="GSHPx"/>
    <property type="match status" value="1"/>
</dbReference>
<evidence type="ECO:0000256" key="4">
    <source>
        <dbReference type="PIRSR" id="PIRSR000303-1"/>
    </source>
</evidence>
<dbReference type="PROSITE" id="PS51257">
    <property type="entry name" value="PROKAR_LIPOPROTEIN"/>
    <property type="match status" value="1"/>
</dbReference>
<keyword evidence="8" id="KW-1185">Reference proteome</keyword>
<name>A0A7H0VDN2_9FLAO</name>
<dbReference type="PANTHER" id="PTHR11592:SF78">
    <property type="entry name" value="GLUTATHIONE PEROXIDASE"/>
    <property type="match status" value="1"/>
</dbReference>
<dbReference type="InterPro" id="IPR029759">
    <property type="entry name" value="GPX_AS"/>
</dbReference>
<dbReference type="CDD" id="cd00340">
    <property type="entry name" value="GSH_Peroxidase"/>
    <property type="match status" value="1"/>
</dbReference>
<dbReference type="InterPro" id="IPR000889">
    <property type="entry name" value="Glutathione_peroxidase"/>
</dbReference>
<reference evidence="7 8" key="1">
    <citation type="submission" date="2020-08" db="EMBL/GenBank/DDBJ databases">
        <title>Croceimicrobium hydrocarbonivorans gen. nov., sp. nov., a novel marine bacterium isolated from a bacterial consortium that degrades polyethylene terephthalate.</title>
        <authorList>
            <person name="Liu R."/>
        </authorList>
    </citation>
    <scope>NUCLEOTIDE SEQUENCE [LARGE SCALE GENOMIC DNA]</scope>
    <source>
        <strain evidence="7 8">A20-9</strain>
    </source>
</reference>